<dbReference type="InterPro" id="IPR011010">
    <property type="entry name" value="DNA_brk_join_enz"/>
</dbReference>
<feature type="region of interest" description="Disordered" evidence="2">
    <location>
        <begin position="1"/>
        <end position="39"/>
    </location>
</feature>
<organism evidence="3 4">
    <name type="scientific">Acropora cervicornis</name>
    <name type="common">Staghorn coral</name>
    <dbReference type="NCBI Taxonomy" id="6130"/>
    <lineage>
        <taxon>Eukaryota</taxon>
        <taxon>Metazoa</taxon>
        <taxon>Cnidaria</taxon>
        <taxon>Anthozoa</taxon>
        <taxon>Hexacorallia</taxon>
        <taxon>Scleractinia</taxon>
        <taxon>Astrocoeniina</taxon>
        <taxon>Acroporidae</taxon>
        <taxon>Acropora</taxon>
    </lineage>
</organism>
<reference evidence="3" key="1">
    <citation type="journal article" date="2023" name="G3 (Bethesda)">
        <title>Whole genome assembly and annotation of the endangered Caribbean coral Acropora cervicornis.</title>
        <authorList>
            <person name="Selwyn J.D."/>
            <person name="Vollmer S.V."/>
        </authorList>
    </citation>
    <scope>NUCLEOTIDE SEQUENCE</scope>
    <source>
        <strain evidence="3">K2</strain>
    </source>
</reference>
<name>A0AAD9URQ9_ACRCE</name>
<feature type="compositionally biased region" description="Basic and acidic residues" evidence="2">
    <location>
        <begin position="30"/>
        <end position="39"/>
    </location>
</feature>
<keyword evidence="4" id="KW-1185">Reference proteome</keyword>
<dbReference type="PANTHER" id="PTHR34239:SF2">
    <property type="entry name" value="TRANSPOSABLE ELEMENT P TRANSPOSASE_THAP9 CONSERVED DOMAIN-CONTAINING PROTEIN"/>
    <property type="match status" value="1"/>
</dbReference>
<accession>A0AAD9URQ9</accession>
<dbReference type="EMBL" id="JARQWQ010000197">
    <property type="protein sequence ID" value="KAK2547262.1"/>
    <property type="molecule type" value="Genomic_DNA"/>
</dbReference>
<dbReference type="InterPro" id="IPR013762">
    <property type="entry name" value="Integrase-like_cat_sf"/>
</dbReference>
<evidence type="ECO:0008006" key="5">
    <source>
        <dbReference type="Google" id="ProtNLM"/>
    </source>
</evidence>
<evidence type="ECO:0000256" key="2">
    <source>
        <dbReference type="SAM" id="MobiDB-lite"/>
    </source>
</evidence>
<dbReference type="GO" id="GO:0015074">
    <property type="term" value="P:DNA integration"/>
    <property type="evidence" value="ECO:0007669"/>
    <property type="project" value="InterPro"/>
</dbReference>
<dbReference type="AlphaFoldDB" id="A0AAD9URQ9"/>
<dbReference type="Proteomes" id="UP001249851">
    <property type="component" value="Unassembled WGS sequence"/>
</dbReference>
<proteinExistence type="predicted"/>
<protein>
    <recommendedName>
        <fullName evidence="5">Tyr recombinase domain-containing protein</fullName>
    </recommendedName>
</protein>
<dbReference type="SUPFAM" id="SSF56349">
    <property type="entry name" value="DNA breaking-rejoining enzymes"/>
    <property type="match status" value="1"/>
</dbReference>
<comment type="caution">
    <text evidence="3">The sequence shown here is derived from an EMBL/GenBank/DDBJ whole genome shotgun (WGS) entry which is preliminary data.</text>
</comment>
<sequence>MEKMDERSNSDVVSGSDLDKMTAGNPEILNFDHRASDHGRPTDLEMIDLSDAEQLLESNKRQKIQDGDEEEDTLLDEIVQSMNETEMTDAKISEKLAKIVANRRLNKLSDGQLKEKTEKYLRPANCDNLKSPKSQTPKYGNDLIAKRVGETLSYRHFGQLPLKESKSLDIEQLIRVHTDALGLLGHMSFEISQRRRDAIRPNLNKEYATLCASHVPITNMLFGDELQIQINHIRASNKICNTTSSRGGNMGYSKQRGSSYRGWHSTSTGRNFLGRTFQTSQQNNRGRNNRNYPLKKKDHNDQNQLCAVKCLQQYMKLTSELRNGADQLWLSYQKPHNPASKDTVSRWIKEFLKISGIDISSYGAHSTRAASSPAASSSLTISHQTIMNAAGWARESTFRKFYDKQADSESPNFGEQLLLQRRSHVPALHKLC</sequence>
<dbReference type="Gene3D" id="1.10.443.10">
    <property type="entry name" value="Intergrase catalytic core"/>
    <property type="match status" value="1"/>
</dbReference>
<dbReference type="GO" id="GO:0006310">
    <property type="term" value="P:DNA recombination"/>
    <property type="evidence" value="ECO:0007669"/>
    <property type="project" value="UniProtKB-KW"/>
</dbReference>
<evidence type="ECO:0000313" key="3">
    <source>
        <dbReference type="EMBL" id="KAK2547262.1"/>
    </source>
</evidence>
<dbReference type="PANTHER" id="PTHR34239">
    <property type="entry name" value="APPLE DOMAIN-CONTAINING PROTEIN"/>
    <property type="match status" value="1"/>
</dbReference>
<feature type="region of interest" description="Disordered" evidence="2">
    <location>
        <begin position="274"/>
        <end position="297"/>
    </location>
</feature>
<reference evidence="3" key="2">
    <citation type="journal article" date="2023" name="Science">
        <title>Genomic signatures of disease resistance in endangered staghorn corals.</title>
        <authorList>
            <person name="Vollmer S.V."/>
            <person name="Selwyn J.D."/>
            <person name="Despard B.A."/>
            <person name="Roesel C.L."/>
        </authorList>
    </citation>
    <scope>NUCLEOTIDE SEQUENCE</scope>
    <source>
        <strain evidence="3">K2</strain>
    </source>
</reference>
<evidence type="ECO:0000256" key="1">
    <source>
        <dbReference type="ARBA" id="ARBA00023172"/>
    </source>
</evidence>
<dbReference type="GO" id="GO:0003677">
    <property type="term" value="F:DNA binding"/>
    <property type="evidence" value="ECO:0007669"/>
    <property type="project" value="InterPro"/>
</dbReference>
<evidence type="ECO:0000313" key="4">
    <source>
        <dbReference type="Proteomes" id="UP001249851"/>
    </source>
</evidence>
<keyword evidence="1" id="KW-0233">DNA recombination</keyword>
<gene>
    <name evidence="3" type="ORF">P5673_032872</name>
</gene>